<dbReference type="Proteomes" id="UP000005839">
    <property type="component" value="Unassembled WGS sequence"/>
</dbReference>
<dbReference type="AlphaFoldDB" id="A9D1R1"/>
<protein>
    <submittedName>
        <fullName evidence="1">Uncharacterized protein</fullName>
    </submittedName>
</protein>
<organism evidence="1 2">
    <name type="scientific">Shewanella benthica KT99</name>
    <dbReference type="NCBI Taxonomy" id="314608"/>
    <lineage>
        <taxon>Bacteria</taxon>
        <taxon>Pseudomonadati</taxon>
        <taxon>Pseudomonadota</taxon>
        <taxon>Gammaproteobacteria</taxon>
        <taxon>Alteromonadales</taxon>
        <taxon>Shewanellaceae</taxon>
        <taxon>Shewanella</taxon>
    </lineage>
</organism>
<name>A9D1R1_9GAMM</name>
<keyword evidence="2" id="KW-1185">Reference proteome</keyword>
<dbReference type="STRING" id="314608.KT99_08343"/>
<sequence length="50" mass="5346">MELNGAYIGANKDADHMVDMNDAGNAKDAKEACATCHTPEKIMGHHGFTL</sequence>
<gene>
    <name evidence="1" type="ORF">KT99_08343</name>
</gene>
<evidence type="ECO:0000313" key="2">
    <source>
        <dbReference type="Proteomes" id="UP000005839"/>
    </source>
</evidence>
<proteinExistence type="predicted"/>
<evidence type="ECO:0000313" key="1">
    <source>
        <dbReference type="EMBL" id="EDQ01902.1"/>
    </source>
</evidence>
<reference evidence="1 2" key="1">
    <citation type="submission" date="2007-10" db="EMBL/GenBank/DDBJ databases">
        <authorList>
            <person name="Yayanos A."/>
            <person name="Ferriera S."/>
            <person name="Johnson J."/>
            <person name="Kravitz S."/>
            <person name="Halpern A."/>
            <person name="Remington K."/>
            <person name="Beeson K."/>
            <person name="Tran B."/>
            <person name="Rogers Y.-H."/>
            <person name="Friedman R."/>
            <person name="Venter J.C."/>
        </authorList>
    </citation>
    <scope>NUCLEOTIDE SEQUENCE [LARGE SCALE GENOMIC DNA]</scope>
    <source>
        <strain evidence="1 2">KT99</strain>
    </source>
</reference>
<accession>A9D1R1</accession>
<dbReference type="EMBL" id="ABIC01000006">
    <property type="protein sequence ID" value="EDQ01902.1"/>
    <property type="molecule type" value="Genomic_DNA"/>
</dbReference>
<comment type="caution">
    <text evidence="1">The sequence shown here is derived from an EMBL/GenBank/DDBJ whole genome shotgun (WGS) entry which is preliminary data.</text>
</comment>